<comment type="similarity">
    <text evidence="1">Belongs to the UDP-glycosyltransferase family.</text>
</comment>
<reference evidence="4 5" key="1">
    <citation type="journal article" date="2019" name="Nat. Plants">
        <title>Genome sequencing of Musa balbisiana reveals subgenome evolution and function divergence in polyploid bananas.</title>
        <authorList>
            <person name="Yao X."/>
        </authorList>
    </citation>
    <scope>NUCLEOTIDE SEQUENCE [LARGE SCALE GENOMIC DNA]</scope>
    <source>
        <strain evidence="5">cv. DH-PKW</strain>
        <tissue evidence="4">Leaves</tissue>
    </source>
</reference>
<feature type="domain" description="Glycosyltransferase N-terminal" evidence="3">
    <location>
        <begin position="21"/>
        <end position="258"/>
    </location>
</feature>
<dbReference type="AlphaFoldDB" id="A0A4V4HA25"/>
<proteinExistence type="inferred from homology"/>
<dbReference type="PANTHER" id="PTHR48047:SF182">
    <property type="entry name" value="GLYCOSYLTRANSFERASE"/>
    <property type="match status" value="1"/>
</dbReference>
<dbReference type="Pfam" id="PF00201">
    <property type="entry name" value="UDPGT"/>
    <property type="match status" value="1"/>
</dbReference>
<dbReference type="GO" id="GO:0035251">
    <property type="term" value="F:UDP-glucosyltransferase activity"/>
    <property type="evidence" value="ECO:0007669"/>
    <property type="project" value="TreeGrafter"/>
</dbReference>
<dbReference type="PANTHER" id="PTHR48047">
    <property type="entry name" value="GLYCOSYLTRANSFERASE"/>
    <property type="match status" value="1"/>
</dbReference>
<feature type="domain" description="Glycosyltransferase N-terminal" evidence="3">
    <location>
        <begin position="436"/>
        <end position="673"/>
    </location>
</feature>
<evidence type="ECO:0000313" key="5">
    <source>
        <dbReference type="Proteomes" id="UP000317650"/>
    </source>
</evidence>
<comment type="caution">
    <text evidence="4">The sequence shown here is derived from an EMBL/GenBank/DDBJ whole genome shotgun (WGS) entry which is preliminary data.</text>
</comment>
<dbReference type="EMBL" id="PYDT01000001">
    <property type="protein sequence ID" value="THU73865.1"/>
    <property type="molecule type" value="Genomic_DNA"/>
</dbReference>
<dbReference type="CDD" id="cd03784">
    <property type="entry name" value="GT1_Gtf-like"/>
    <property type="match status" value="2"/>
</dbReference>
<evidence type="ECO:0000256" key="2">
    <source>
        <dbReference type="ARBA" id="ARBA00022679"/>
    </source>
</evidence>
<protein>
    <recommendedName>
        <fullName evidence="3">Glycosyltransferase N-terminal domain-containing protein</fullName>
    </recommendedName>
</protein>
<dbReference type="InterPro" id="IPR002213">
    <property type="entry name" value="UDP_glucos_trans"/>
</dbReference>
<organism evidence="4 5">
    <name type="scientific">Musa balbisiana</name>
    <name type="common">Banana</name>
    <dbReference type="NCBI Taxonomy" id="52838"/>
    <lineage>
        <taxon>Eukaryota</taxon>
        <taxon>Viridiplantae</taxon>
        <taxon>Streptophyta</taxon>
        <taxon>Embryophyta</taxon>
        <taxon>Tracheophyta</taxon>
        <taxon>Spermatophyta</taxon>
        <taxon>Magnoliopsida</taxon>
        <taxon>Liliopsida</taxon>
        <taxon>Zingiberales</taxon>
        <taxon>Musaceae</taxon>
        <taxon>Musa</taxon>
    </lineage>
</organism>
<dbReference type="Pfam" id="PF26168">
    <property type="entry name" value="Glyco_transf_N"/>
    <property type="match status" value="2"/>
</dbReference>
<dbReference type="Proteomes" id="UP000317650">
    <property type="component" value="Chromosome 4"/>
</dbReference>
<evidence type="ECO:0000259" key="3">
    <source>
        <dbReference type="Pfam" id="PF26168"/>
    </source>
</evidence>
<accession>A0A4V4HA25</accession>
<gene>
    <name evidence="4" type="ORF">C4D60_Mb04t27350</name>
</gene>
<dbReference type="FunFam" id="3.40.50.2000:FF:000063">
    <property type="entry name" value="Glycosyltransferase"/>
    <property type="match status" value="1"/>
</dbReference>
<name>A0A4V4HA25_MUSBA</name>
<dbReference type="InterPro" id="IPR058980">
    <property type="entry name" value="Glyco_transf_N"/>
</dbReference>
<evidence type="ECO:0000313" key="4">
    <source>
        <dbReference type="EMBL" id="THU73865.1"/>
    </source>
</evidence>
<sequence length="908" mass="100905">MQHLHAPTASNGESKTRPHFVLVPFLAQGHMIPMADMAVLLAERGARVSFITTPVNVARTEAVVRRVRRAGIAVEFVELTFPCAEAGLPEGCERIDLLPSYELIKQFHYATGLLRHPLTQHLRAQRQPPTCMIADSCNPWTKGVAEELRMPYLLFHGPSCLNMLCARMILRHKLYEQIGDPFEPFDVPGLPHRLEISMAQTAWFITMPGWEKFREEVWEAETAADGFVINTFEALEATYVECYSREAKGKKVWTIGPLSLSNQDPDDKAARGNKASVDKHRILRWLDEKAPRSVVYVSFGSIVRHSPAQVLEIGRGLEASGRAFLWVIKEVDASSPEVEKWLSGGGFQERVVSALEIHIGVAVMATKKAVDFAWPQFTVHRLPTTATHSVVNASHSTYAGVYVSSESHQGSLVLVMQHHHAPTASNGESKTRPHFVLVPFLAQGHMIPMADMAVLLAERGARVSFITTPVNVARTEAVVRRVRRAGIAVEFVELPFPCAEAGLPEGCERIDLLPSYELIKQFHDATGLLRHPLTQHLRAQRQPPTCMITDSLNPWTKGVAEELRMPYILFHVPSCLNMLCARMILRHKLYEQIGDPFEPFDVPGLPHRLEISMARTAWFITMPGWEKFREEVWEAETAADGFVINTFEALEATYVECYSREAKGKKVWTIGPLSLSNQDPDDKAARGNKASVDKHRILRWLDEKAPRSVVHVSFGSIVRHSPAQVLEIGRGLEASGRAFLWVIKEVDASSPEVEKWLSGGGFQERVGDKGLIIKGWAPQAAILSHPSIGGFVTHCGWNSVVEAVSEGVPMATWPHFSSDQYINERLIVDVQRTGVAVGVTVPDAHVGAEEIEKAVSRLMDGGEKGEGRRERARELGRKAKEAMEVGGSSYANVTQLIHYASHHDQAQG</sequence>
<dbReference type="SUPFAM" id="SSF53756">
    <property type="entry name" value="UDP-Glycosyltransferase/glycogen phosphorylase"/>
    <property type="match status" value="2"/>
</dbReference>
<keyword evidence="2" id="KW-0808">Transferase</keyword>
<evidence type="ECO:0000256" key="1">
    <source>
        <dbReference type="ARBA" id="ARBA00009995"/>
    </source>
</evidence>
<keyword evidence="5" id="KW-1185">Reference proteome</keyword>
<dbReference type="STRING" id="52838.A0A4V4HA25"/>
<dbReference type="Gene3D" id="3.40.50.2000">
    <property type="entry name" value="Glycogen Phosphorylase B"/>
    <property type="match status" value="4"/>
</dbReference>